<feature type="domain" description="Alanine dehydrogenase/pyridine nucleotide transhydrogenase N-terminal" evidence="3">
    <location>
        <begin position="3"/>
        <end position="134"/>
    </location>
</feature>
<dbReference type="Gene3D" id="3.40.50.720">
    <property type="entry name" value="NAD(P)-binding Rossmann-like Domain"/>
    <property type="match status" value="2"/>
</dbReference>
<organism evidence="4 5">
    <name type="scientific">Candidatus Polarisedimenticola svalbardensis</name>
    <dbReference type="NCBI Taxonomy" id="2886004"/>
    <lineage>
        <taxon>Bacteria</taxon>
        <taxon>Pseudomonadati</taxon>
        <taxon>Acidobacteriota</taxon>
        <taxon>Candidatus Polarisedimenticolia</taxon>
        <taxon>Candidatus Polarisedimenticolales</taxon>
        <taxon>Candidatus Polarisedimenticolaceae</taxon>
        <taxon>Candidatus Polarisedimenticola</taxon>
    </lineage>
</organism>
<dbReference type="SUPFAM" id="SSF52283">
    <property type="entry name" value="Formate/glycerate dehydrogenase catalytic domain-like"/>
    <property type="match status" value="1"/>
</dbReference>
<gene>
    <name evidence="4" type="ORF">IFK94_08410</name>
</gene>
<dbReference type="Proteomes" id="UP000648239">
    <property type="component" value="Unassembled WGS sequence"/>
</dbReference>
<name>A0A8J6Y2S5_9BACT</name>
<dbReference type="InterPro" id="IPR007698">
    <property type="entry name" value="AlaDH/PNT_NAD(H)-bd"/>
</dbReference>
<protein>
    <recommendedName>
        <fullName evidence="6">Alanine dehydrogenase/pyridine nucleotide transhydrogenase N-terminal domain-containing protein</fullName>
    </recommendedName>
</protein>
<dbReference type="Pfam" id="PF05222">
    <property type="entry name" value="AlaDh_PNT_N"/>
    <property type="match status" value="1"/>
</dbReference>
<evidence type="ECO:0008006" key="6">
    <source>
        <dbReference type="Google" id="ProtNLM"/>
    </source>
</evidence>
<dbReference type="GO" id="GO:0005737">
    <property type="term" value="C:cytoplasm"/>
    <property type="evidence" value="ECO:0007669"/>
    <property type="project" value="TreeGrafter"/>
</dbReference>
<evidence type="ECO:0000313" key="4">
    <source>
        <dbReference type="EMBL" id="MBD3868134.1"/>
    </source>
</evidence>
<dbReference type="EMBL" id="JACXWD010000023">
    <property type="protein sequence ID" value="MBD3868134.1"/>
    <property type="molecule type" value="Genomic_DNA"/>
</dbReference>
<comment type="caution">
    <text evidence="4">The sequence shown here is derived from an EMBL/GenBank/DDBJ whole genome shotgun (WGS) entry which is preliminary data.</text>
</comment>
<dbReference type="SMART" id="SM01003">
    <property type="entry name" value="AlaDh_PNT_N"/>
    <property type="match status" value="1"/>
</dbReference>
<dbReference type="PANTHER" id="PTHR11133:SF23">
    <property type="entry name" value="SACCHAROPINE DEHYDROGENASE [NAD(+), L-LYSINE-FORMING]"/>
    <property type="match status" value="1"/>
</dbReference>
<dbReference type="SMART" id="SM01002">
    <property type="entry name" value="AlaDh_PNT_C"/>
    <property type="match status" value="1"/>
</dbReference>
<dbReference type="InterPro" id="IPR007886">
    <property type="entry name" value="AlaDH/PNT_N"/>
</dbReference>
<dbReference type="PANTHER" id="PTHR11133">
    <property type="entry name" value="SACCHAROPINE DEHYDROGENASE"/>
    <property type="match status" value="1"/>
</dbReference>
<accession>A0A8J6Y2S5</accession>
<evidence type="ECO:0000256" key="1">
    <source>
        <dbReference type="ARBA" id="ARBA00023002"/>
    </source>
</evidence>
<dbReference type="GO" id="GO:0019878">
    <property type="term" value="P:lysine biosynthetic process via aminoadipic acid"/>
    <property type="evidence" value="ECO:0007669"/>
    <property type="project" value="TreeGrafter"/>
</dbReference>
<dbReference type="GO" id="GO:0004753">
    <property type="term" value="F:saccharopine dehydrogenase activity"/>
    <property type="evidence" value="ECO:0007669"/>
    <property type="project" value="TreeGrafter"/>
</dbReference>
<evidence type="ECO:0000313" key="5">
    <source>
        <dbReference type="Proteomes" id="UP000648239"/>
    </source>
</evidence>
<dbReference type="FunFam" id="3.40.50.720:FF:000087">
    <property type="entry name" value="alpha-aminoadipic semialdehyde synthase, mitochondrial"/>
    <property type="match status" value="1"/>
</dbReference>
<evidence type="ECO:0000259" key="2">
    <source>
        <dbReference type="SMART" id="SM01002"/>
    </source>
</evidence>
<evidence type="ECO:0000259" key="3">
    <source>
        <dbReference type="SMART" id="SM01003"/>
    </source>
</evidence>
<sequence>MIGIRAEYKNEWERRTPLAPDHVHELIDRHNLDVVVQPSKKRIFPEKDFLAAGARIEESLAGCRIVFGVKEIPVEHLRPDVTYIFFSHVIKGQAANMPLLQRLMDLGCTLLDYERITDENGRRLIFFGRHAGYAGMIDTLWALGQRLEHEGIHTPFREIRHSLHYHTLDEAARHIRDVGEKIRHTGLPDELDPVVFAFTGSGNVTDGAREIFSRLPFARVKPADLPALADDPYRPRNILYKVAFPRPDRFTHRHGKLFNPNEFREFPERYANALEPLLPHFTVLVHGAYWDPAQPKTLTLQDLKQLWSGADDPRLRVIGDITCDIGGGIEATVMPASPGDPVYTVDPDSGAATPGFTGRGPVVLAVDNLPCELPVESSQHFGDSLVRYVPLLAACDWKLPLRDLGLPPELRRAVVVHRGALTPDFKHLADPVARYGQA</sequence>
<proteinExistence type="predicted"/>
<dbReference type="InterPro" id="IPR051168">
    <property type="entry name" value="AASS"/>
</dbReference>
<feature type="domain" description="Alanine dehydrogenase/pyridine nucleotide transhydrogenase NAD(H)-binding" evidence="2">
    <location>
        <begin position="174"/>
        <end position="365"/>
    </location>
</feature>
<dbReference type="CDD" id="cd12189">
    <property type="entry name" value="LKR_SDH_like"/>
    <property type="match status" value="1"/>
</dbReference>
<keyword evidence="1" id="KW-0560">Oxidoreductase</keyword>
<reference evidence="4 5" key="1">
    <citation type="submission" date="2020-08" db="EMBL/GenBank/DDBJ databases">
        <title>Acidobacteriota in marine sediments use diverse sulfur dissimilation pathways.</title>
        <authorList>
            <person name="Wasmund K."/>
        </authorList>
    </citation>
    <scope>NUCLEOTIDE SEQUENCE [LARGE SCALE GENOMIC DNA]</scope>
    <source>
        <strain evidence="4">MAG AM4</strain>
    </source>
</reference>
<dbReference type="Pfam" id="PF01262">
    <property type="entry name" value="AlaDh_PNT_C"/>
    <property type="match status" value="1"/>
</dbReference>
<dbReference type="AlphaFoldDB" id="A0A8J6Y2S5"/>